<dbReference type="InterPro" id="IPR011856">
    <property type="entry name" value="tRNA_endonuc-like_dom_sf"/>
</dbReference>
<protein>
    <submittedName>
        <fullName evidence="3">Restriction endonuclease</fullName>
    </submittedName>
</protein>
<keyword evidence="3" id="KW-0540">Nuclease</keyword>
<feature type="domain" description="Restriction system protein Mrr-like N-terminal" evidence="2">
    <location>
        <begin position="13"/>
        <end position="94"/>
    </location>
</feature>
<dbReference type="PANTHER" id="PTHR30015">
    <property type="entry name" value="MRR RESTRICTION SYSTEM PROTEIN"/>
    <property type="match status" value="1"/>
</dbReference>
<dbReference type="InterPro" id="IPR052906">
    <property type="entry name" value="Type_IV_Methyl-Rstrct_Enzyme"/>
</dbReference>
<proteinExistence type="predicted"/>
<evidence type="ECO:0000313" key="4">
    <source>
        <dbReference type="Proteomes" id="UP000243753"/>
    </source>
</evidence>
<dbReference type="InterPro" id="IPR025745">
    <property type="entry name" value="Mrr-like_N_dom"/>
</dbReference>
<dbReference type="GO" id="GO:0003677">
    <property type="term" value="F:DNA binding"/>
    <property type="evidence" value="ECO:0007669"/>
    <property type="project" value="InterPro"/>
</dbReference>
<dbReference type="REBASE" id="218476">
    <property type="entry name" value="CcaH3936MrrP"/>
</dbReference>
<feature type="domain" description="Restriction endonuclease type IV Mrr" evidence="1">
    <location>
        <begin position="160"/>
        <end position="272"/>
    </location>
</feature>
<dbReference type="Gene3D" id="3.40.1350.10">
    <property type="match status" value="1"/>
</dbReference>
<gene>
    <name evidence="3" type="ORF">CGC54_04990</name>
</gene>
<dbReference type="InterPro" id="IPR007560">
    <property type="entry name" value="Restrct_endonuc_IV_Mrr"/>
</dbReference>
<reference evidence="4" key="1">
    <citation type="submission" date="2017-06" db="EMBL/GenBank/DDBJ databases">
        <title>Capnocytophaga spp. assemblies.</title>
        <authorList>
            <person name="Gulvik C.A."/>
        </authorList>
    </citation>
    <scope>NUCLEOTIDE SEQUENCE [LARGE SCALE GENOMIC DNA]</scope>
    <source>
        <strain evidence="4">H3936</strain>
    </source>
</reference>
<name>A0AAC9Z3U9_9FLAO</name>
<evidence type="ECO:0000313" key="3">
    <source>
        <dbReference type="EMBL" id="ATA93736.1"/>
    </source>
</evidence>
<evidence type="ECO:0000259" key="2">
    <source>
        <dbReference type="Pfam" id="PF14338"/>
    </source>
</evidence>
<dbReference type="AlphaFoldDB" id="A0AAC9Z3U9"/>
<dbReference type="Pfam" id="PF14338">
    <property type="entry name" value="Mrr_N"/>
    <property type="match status" value="1"/>
</dbReference>
<dbReference type="Proteomes" id="UP000243753">
    <property type="component" value="Chromosome"/>
</dbReference>
<dbReference type="PANTHER" id="PTHR30015:SF7">
    <property type="entry name" value="TYPE IV METHYL-DIRECTED RESTRICTION ENZYME ECOKMRR"/>
    <property type="match status" value="1"/>
</dbReference>
<evidence type="ECO:0000259" key="1">
    <source>
        <dbReference type="Pfam" id="PF04471"/>
    </source>
</evidence>
<accession>A0AAC9Z3U9</accession>
<keyword evidence="3" id="KW-0378">Hydrolase</keyword>
<dbReference type="RefSeq" id="WP_095918779.1">
    <property type="nucleotide sequence ID" value="NZ_CP022389.1"/>
</dbReference>
<dbReference type="Pfam" id="PF04471">
    <property type="entry name" value="Mrr_cat"/>
    <property type="match status" value="1"/>
</dbReference>
<sequence length="300" mass="34758">MKKQSKSEQIAQKTIFATFQILKENGGEMRGKEVIEQIRKRVSFDDYENHIYEKTGYVRWESILNFYTIDCIKAGFLRKQSGIWYLTQEGEEAMQLGAEKLLKLANKKYREWNKNKEIEPTLEDDIDLQEQNKAQQQTALLEQYEIQAIEGIREYVIGKNPYEFQDLVAILLKAMGYYIAHIAPKGRDGGIDIIAYTDPLGVNSTRIVVQVKHRPEAKISSDDIQRLAGTMKRSSDVGIFVTSGEFSSASHNEARSSEKHIELIDFDRFLNLWTQYYPKMTDEEKNKLPLYPIYFLGSNE</sequence>
<dbReference type="GO" id="GO:0009307">
    <property type="term" value="P:DNA restriction-modification system"/>
    <property type="evidence" value="ECO:0007669"/>
    <property type="project" value="InterPro"/>
</dbReference>
<dbReference type="InterPro" id="IPR011335">
    <property type="entry name" value="Restrct_endonuc-II-like"/>
</dbReference>
<dbReference type="SUPFAM" id="SSF52980">
    <property type="entry name" value="Restriction endonuclease-like"/>
    <property type="match status" value="1"/>
</dbReference>
<organism evidence="3 4">
    <name type="scientific">Capnocytophaga canimorsus</name>
    <dbReference type="NCBI Taxonomy" id="28188"/>
    <lineage>
        <taxon>Bacteria</taxon>
        <taxon>Pseudomonadati</taxon>
        <taxon>Bacteroidota</taxon>
        <taxon>Flavobacteriia</taxon>
        <taxon>Flavobacteriales</taxon>
        <taxon>Flavobacteriaceae</taxon>
        <taxon>Capnocytophaga</taxon>
    </lineage>
</organism>
<dbReference type="GO" id="GO:0015666">
    <property type="term" value="F:restriction endodeoxyribonuclease activity"/>
    <property type="evidence" value="ECO:0007669"/>
    <property type="project" value="TreeGrafter"/>
</dbReference>
<keyword evidence="3" id="KW-0255">Endonuclease</keyword>
<dbReference type="EMBL" id="CP022389">
    <property type="protein sequence ID" value="ATA93736.1"/>
    <property type="molecule type" value="Genomic_DNA"/>
</dbReference>